<dbReference type="EMBL" id="RDQH01000339">
    <property type="protein sequence ID" value="RXH80191.1"/>
    <property type="molecule type" value="Genomic_DNA"/>
</dbReference>
<name>A0A498IF84_MALDO</name>
<dbReference type="Proteomes" id="UP000290289">
    <property type="component" value="Chromosome 13"/>
</dbReference>
<accession>A0A498IF84</accession>
<comment type="caution">
    <text evidence="2">The sequence shown here is derived from an EMBL/GenBank/DDBJ whole genome shotgun (WGS) entry which is preliminary data.</text>
</comment>
<evidence type="ECO:0000313" key="3">
    <source>
        <dbReference type="Proteomes" id="UP000290289"/>
    </source>
</evidence>
<reference evidence="2 3" key="1">
    <citation type="submission" date="2018-10" db="EMBL/GenBank/DDBJ databases">
        <title>A high-quality apple genome assembly.</title>
        <authorList>
            <person name="Hu J."/>
        </authorList>
    </citation>
    <scope>NUCLEOTIDE SEQUENCE [LARGE SCALE GENOMIC DNA]</scope>
    <source>
        <strain evidence="3">cv. HFTH1</strain>
        <tissue evidence="2">Young leaf</tissue>
    </source>
</reference>
<evidence type="ECO:0000313" key="2">
    <source>
        <dbReference type="EMBL" id="RXH80191.1"/>
    </source>
</evidence>
<sequence length="235" mass="26022">MNLLFFTLLYPNLRSQFLRLRNPNLLYLILDGNSDLGVVYLLGWEILTRKQLDEVVDGAGGEAGGIGAESESRDAVAAVTDELGMAGQDKRVVDGDCGVGGGRRHDLVGLLVPQHRSVRRPPVAARGPLGASKGYLGLRFDLGFESFSSIFVGNLEFKKELKDDVLLEVYLVDIWNIMQSFQSVKFIFTPRQYNRAAHMVAAYVLKHGGSYGWDVLGPQFLFNILAEDANVFIRI</sequence>
<feature type="domain" description="RNase H type-1" evidence="1">
    <location>
        <begin position="167"/>
        <end position="202"/>
    </location>
</feature>
<organism evidence="2 3">
    <name type="scientific">Malus domestica</name>
    <name type="common">Apple</name>
    <name type="synonym">Pyrus malus</name>
    <dbReference type="NCBI Taxonomy" id="3750"/>
    <lineage>
        <taxon>Eukaryota</taxon>
        <taxon>Viridiplantae</taxon>
        <taxon>Streptophyta</taxon>
        <taxon>Embryophyta</taxon>
        <taxon>Tracheophyta</taxon>
        <taxon>Spermatophyta</taxon>
        <taxon>Magnoliopsida</taxon>
        <taxon>eudicotyledons</taxon>
        <taxon>Gunneridae</taxon>
        <taxon>Pentapetalae</taxon>
        <taxon>rosids</taxon>
        <taxon>fabids</taxon>
        <taxon>Rosales</taxon>
        <taxon>Rosaceae</taxon>
        <taxon>Amygdaloideae</taxon>
        <taxon>Maleae</taxon>
        <taxon>Malus</taxon>
    </lineage>
</organism>
<evidence type="ECO:0000259" key="1">
    <source>
        <dbReference type="Pfam" id="PF13456"/>
    </source>
</evidence>
<dbReference type="GO" id="GO:0004523">
    <property type="term" value="F:RNA-DNA hybrid ribonuclease activity"/>
    <property type="evidence" value="ECO:0007669"/>
    <property type="project" value="InterPro"/>
</dbReference>
<dbReference type="InterPro" id="IPR002156">
    <property type="entry name" value="RNaseH_domain"/>
</dbReference>
<proteinExistence type="predicted"/>
<gene>
    <name evidence="2" type="ORF">DVH24_041338</name>
</gene>
<keyword evidence="3" id="KW-1185">Reference proteome</keyword>
<protein>
    <recommendedName>
        <fullName evidence="1">RNase H type-1 domain-containing protein</fullName>
    </recommendedName>
</protein>
<dbReference type="AlphaFoldDB" id="A0A498IF84"/>
<dbReference type="GO" id="GO:0003676">
    <property type="term" value="F:nucleic acid binding"/>
    <property type="evidence" value="ECO:0007669"/>
    <property type="project" value="InterPro"/>
</dbReference>
<dbReference type="Pfam" id="PF13456">
    <property type="entry name" value="RVT_3"/>
    <property type="match status" value="1"/>
</dbReference>